<dbReference type="EMBL" id="JAFCMP010000050">
    <property type="protein sequence ID" value="KAG5189419.1"/>
    <property type="molecule type" value="Genomic_DNA"/>
</dbReference>
<organism evidence="1 2">
    <name type="scientific">Tribonema minus</name>
    <dbReference type="NCBI Taxonomy" id="303371"/>
    <lineage>
        <taxon>Eukaryota</taxon>
        <taxon>Sar</taxon>
        <taxon>Stramenopiles</taxon>
        <taxon>Ochrophyta</taxon>
        <taxon>PX clade</taxon>
        <taxon>Xanthophyceae</taxon>
        <taxon>Tribonematales</taxon>
        <taxon>Tribonemataceae</taxon>
        <taxon>Tribonema</taxon>
    </lineage>
</organism>
<protein>
    <submittedName>
        <fullName evidence="1">Uncharacterized protein</fullName>
    </submittedName>
</protein>
<evidence type="ECO:0000313" key="2">
    <source>
        <dbReference type="Proteomes" id="UP000664859"/>
    </source>
</evidence>
<dbReference type="Proteomes" id="UP000664859">
    <property type="component" value="Unassembled WGS sequence"/>
</dbReference>
<comment type="caution">
    <text evidence="1">The sequence shown here is derived from an EMBL/GenBank/DDBJ whole genome shotgun (WGS) entry which is preliminary data.</text>
</comment>
<sequence length="197" mass="21231">MDLDSFNSYLRQVEVLEGDLARPRSGKQLLSGPTVVPPGATVSLRQGTGLHHGGLAGKSTTTNSGNSVCYRLREPPKVVVQGPATAVQVLEAFTKAVRWECARNLRLGELLESGRFPADQAQRYLAGSCGRSYPVLDLQPDPLADPDSAAAKRAVQKWDQAGFDAGSTALEYFERVTTGTSGATEEEFEAKWSEPFC</sequence>
<evidence type="ECO:0000313" key="1">
    <source>
        <dbReference type="EMBL" id="KAG5189419.1"/>
    </source>
</evidence>
<keyword evidence="2" id="KW-1185">Reference proteome</keyword>
<dbReference type="AlphaFoldDB" id="A0A835ZBL9"/>
<proteinExistence type="predicted"/>
<gene>
    <name evidence="1" type="ORF">JKP88DRAFT_252850</name>
</gene>
<dbReference type="OrthoDB" id="10670582at2759"/>
<reference evidence="1" key="1">
    <citation type="submission" date="2021-02" db="EMBL/GenBank/DDBJ databases">
        <title>First Annotated Genome of the Yellow-green Alga Tribonema minus.</title>
        <authorList>
            <person name="Mahan K.M."/>
        </authorList>
    </citation>
    <scope>NUCLEOTIDE SEQUENCE</scope>
    <source>
        <strain evidence="1">UTEX B ZZ1240</strain>
    </source>
</reference>
<accession>A0A835ZBL9</accession>
<name>A0A835ZBL9_9STRA</name>